<name>B9E030_CLOK1</name>
<dbReference type="SMART" id="SM00831">
    <property type="entry name" value="Cation_ATPase_N"/>
    <property type="match status" value="1"/>
</dbReference>
<dbReference type="Pfam" id="PF00690">
    <property type="entry name" value="Cation_ATPase_N"/>
    <property type="match status" value="1"/>
</dbReference>
<evidence type="ECO:0000313" key="9">
    <source>
        <dbReference type="EMBL" id="BAH05855.1"/>
    </source>
</evidence>
<protein>
    <recommendedName>
        <fullName evidence="8">Cation-transporting P-type ATPase N-terminal domain-containing protein</fullName>
    </recommendedName>
</protein>
<dbReference type="SUPFAM" id="SSF81653">
    <property type="entry name" value="Calcium ATPase, transduction domain A"/>
    <property type="match status" value="1"/>
</dbReference>
<evidence type="ECO:0000256" key="2">
    <source>
        <dbReference type="ARBA" id="ARBA00005675"/>
    </source>
</evidence>
<dbReference type="InterPro" id="IPR023299">
    <property type="entry name" value="ATPase_P-typ_cyto_dom_N"/>
</dbReference>
<dbReference type="GO" id="GO:0005391">
    <property type="term" value="F:P-type sodium:potassium-exchanging transporter activity"/>
    <property type="evidence" value="ECO:0007669"/>
    <property type="project" value="TreeGrafter"/>
</dbReference>
<dbReference type="PANTHER" id="PTHR43294">
    <property type="entry name" value="SODIUM/POTASSIUM-TRANSPORTING ATPASE SUBUNIT ALPHA"/>
    <property type="match status" value="1"/>
</dbReference>
<dbReference type="InterPro" id="IPR023298">
    <property type="entry name" value="ATPase_P-typ_TM_dom_sf"/>
</dbReference>
<feature type="transmembrane region" description="Helical" evidence="7">
    <location>
        <begin position="283"/>
        <end position="306"/>
    </location>
</feature>
<dbReference type="PRINTS" id="PR00119">
    <property type="entry name" value="CATATPASE"/>
</dbReference>
<evidence type="ECO:0000256" key="4">
    <source>
        <dbReference type="ARBA" id="ARBA00022692"/>
    </source>
</evidence>
<dbReference type="InterPro" id="IPR023214">
    <property type="entry name" value="HAD_sf"/>
</dbReference>
<dbReference type="GO" id="GO:0000166">
    <property type="term" value="F:nucleotide binding"/>
    <property type="evidence" value="ECO:0007669"/>
    <property type="project" value="InterPro"/>
</dbReference>
<dbReference type="HOGENOM" id="CLU_002360_1_1_9"/>
<dbReference type="Proteomes" id="UP000007969">
    <property type="component" value="Chromosome"/>
</dbReference>
<dbReference type="InterPro" id="IPR036412">
    <property type="entry name" value="HAD-like_sf"/>
</dbReference>
<feature type="transmembrane region" description="Helical" evidence="7">
    <location>
        <begin position="714"/>
        <end position="733"/>
    </location>
</feature>
<dbReference type="KEGG" id="ckr:CKR_0804"/>
<feature type="transmembrane region" description="Helical" evidence="7">
    <location>
        <begin position="815"/>
        <end position="835"/>
    </location>
</feature>
<dbReference type="GO" id="GO:0006883">
    <property type="term" value="P:intracellular sodium ion homeostasis"/>
    <property type="evidence" value="ECO:0007669"/>
    <property type="project" value="TreeGrafter"/>
</dbReference>
<organism evidence="9 10">
    <name type="scientific">Clostridium kluyveri (strain NBRC 12016)</name>
    <dbReference type="NCBI Taxonomy" id="583346"/>
    <lineage>
        <taxon>Bacteria</taxon>
        <taxon>Bacillati</taxon>
        <taxon>Bacillota</taxon>
        <taxon>Clostridia</taxon>
        <taxon>Eubacteriales</taxon>
        <taxon>Clostridiaceae</taxon>
        <taxon>Clostridium</taxon>
    </lineage>
</organism>
<dbReference type="GO" id="GO:1990573">
    <property type="term" value="P:potassium ion import across plasma membrane"/>
    <property type="evidence" value="ECO:0007669"/>
    <property type="project" value="TreeGrafter"/>
</dbReference>
<keyword evidence="4 7" id="KW-0812">Transmembrane</keyword>
<dbReference type="Pfam" id="PF00122">
    <property type="entry name" value="E1-E2_ATPase"/>
    <property type="match status" value="1"/>
</dbReference>
<dbReference type="SUPFAM" id="SSF81660">
    <property type="entry name" value="Metal cation-transporting ATPase, ATP-binding domain N"/>
    <property type="match status" value="1"/>
</dbReference>
<evidence type="ECO:0000259" key="8">
    <source>
        <dbReference type="SMART" id="SM00831"/>
    </source>
</evidence>
<dbReference type="Pfam" id="PF13246">
    <property type="entry name" value="Cation_ATPase"/>
    <property type="match status" value="1"/>
</dbReference>
<gene>
    <name evidence="9" type="ordered locus">CKR_0804</name>
</gene>
<evidence type="ECO:0000256" key="6">
    <source>
        <dbReference type="ARBA" id="ARBA00023136"/>
    </source>
</evidence>
<dbReference type="InterPro" id="IPR050510">
    <property type="entry name" value="Cation_transp_ATPase_P-type"/>
</dbReference>
<dbReference type="Gene3D" id="1.20.1110.10">
    <property type="entry name" value="Calcium-transporting ATPase, transmembrane domain"/>
    <property type="match status" value="1"/>
</dbReference>
<evidence type="ECO:0000256" key="7">
    <source>
        <dbReference type="SAM" id="Phobius"/>
    </source>
</evidence>
<feature type="transmembrane region" description="Helical" evidence="7">
    <location>
        <begin position="841"/>
        <end position="862"/>
    </location>
</feature>
<evidence type="ECO:0000256" key="3">
    <source>
        <dbReference type="ARBA" id="ARBA00022475"/>
    </source>
</evidence>
<accession>B9E030</accession>
<comment type="similarity">
    <text evidence="2">Belongs to the cation transport ATPase (P-type) (TC 3.A.3) family. Type IIA subfamily.</text>
</comment>
<dbReference type="GO" id="GO:1902600">
    <property type="term" value="P:proton transmembrane transport"/>
    <property type="evidence" value="ECO:0007669"/>
    <property type="project" value="TreeGrafter"/>
</dbReference>
<dbReference type="GO" id="GO:0030007">
    <property type="term" value="P:intracellular potassium ion homeostasis"/>
    <property type="evidence" value="ECO:0007669"/>
    <property type="project" value="TreeGrafter"/>
</dbReference>
<dbReference type="PRINTS" id="PR00121">
    <property type="entry name" value="NAKATPASE"/>
</dbReference>
<dbReference type="SUPFAM" id="SSF81665">
    <property type="entry name" value="Calcium ATPase, transmembrane domain M"/>
    <property type="match status" value="1"/>
</dbReference>
<keyword evidence="3" id="KW-1003">Cell membrane</keyword>
<dbReference type="InterPro" id="IPR059000">
    <property type="entry name" value="ATPase_P-type_domA"/>
</dbReference>
<dbReference type="Gene3D" id="2.70.150.10">
    <property type="entry name" value="Calcium-transporting ATPase, cytoplasmic transduction domain A"/>
    <property type="match status" value="1"/>
</dbReference>
<dbReference type="EMBL" id="AP009049">
    <property type="protein sequence ID" value="BAH05855.1"/>
    <property type="molecule type" value="Genomic_DNA"/>
</dbReference>
<feature type="transmembrane region" description="Helical" evidence="7">
    <location>
        <begin position="248"/>
        <end position="271"/>
    </location>
</feature>
<dbReference type="AlphaFoldDB" id="B9E030"/>
<evidence type="ECO:0000256" key="1">
    <source>
        <dbReference type="ARBA" id="ARBA00004651"/>
    </source>
</evidence>
<dbReference type="SUPFAM" id="SSF56784">
    <property type="entry name" value="HAD-like"/>
    <property type="match status" value="1"/>
</dbReference>
<feature type="transmembrane region" description="Helical" evidence="7">
    <location>
        <begin position="681"/>
        <end position="702"/>
    </location>
</feature>
<sequence length="868" mass="99662">MGRCWGMINWHRHPWSEVVKELNSNVYYGLEDDQIELCREKYGKNKIIMPSTKGLFYLMFIQFREIWIVFLILCIVMFIYLDMFIYAVVSLAIIFFNMLYAALERYKEEKNIKELQKLNLGMARVIRNGRTVKVPSEELVVGDIVIVGEREGIPADMRIIESNDLKVDECSVTGENFISEKYESKIDDKELLLSDMKNILFKSSSVVSGDGTGIVVSVGMDTEVANMVKLLIEEGTEKKSFGFRLHKILNMFTLISMGVLAVIQLILTFIFKQNFYDNLKELSIIFLSSIPQVMIIIILFSGTILFKKLIKKKVFFKGLSSLEKLSRVSAICTDKVGAFSKNKMEIVKAYDSNGFIDVNEEVLKENMGKSLYRMLSIGILCNDIRSVKVDVENSRENLVELALVRFGQQNGIYKGELDESNNRIFQILFDSERRIMTTVNKMSKKYRANVKGAPDSIIARCTHIFKNGVEVEITDEDIKAIKDWNINMSNECLYVVGFAYRNFNYEPSVKENIESNLVFVGLIGFDNMLKENAVESIKKSVALSIRPIIITEDNKLTSLAIGKKLKIVSRLHQILSGVEIDNMTESEFKRIGEKVNIFCRVNSKHKVQIVKALKSYGYVTAITGWKLTDLPALKISNVGITNTKSKIVKRLCDIFTDNIDFMNILGTIEDSRKIMKVFKKIIVYIISCNFALLIFLMGSFLFDFHIVNNIIIESFWFNSILMFLSILALIYQYKEEEGDYTYYSIDKSIVIDNFTFIITGGFLMGIVAFIGFYVGNLYKVQFDLLTSLWILNTCAVIFTYSFSNKKFFQNKVSNLIIIISLLIQFAAVSIISNFMILSNSIYLKIFLICILIWVIFCVFYKFQREEFV</sequence>
<evidence type="ECO:0000256" key="5">
    <source>
        <dbReference type="ARBA" id="ARBA00022989"/>
    </source>
</evidence>
<dbReference type="InterPro" id="IPR004014">
    <property type="entry name" value="ATPase_P-typ_cation-transptr_N"/>
</dbReference>
<reference evidence="10" key="1">
    <citation type="submission" date="2005-09" db="EMBL/GenBank/DDBJ databases">
        <title>Complete genome sequence of Clostridium kluyveri and comparative genomics of Clostridia species.</title>
        <authorList>
            <person name="Inui M."/>
            <person name="Nonaka H."/>
            <person name="Shinoda Y."/>
            <person name="Ikenaga Y."/>
            <person name="Abe M."/>
            <person name="Naito K."/>
            <person name="Vertes A.A."/>
            <person name="Yukawa H."/>
        </authorList>
    </citation>
    <scope>NUCLEOTIDE SEQUENCE [LARGE SCALE GENOMIC DNA]</scope>
    <source>
        <strain evidence="10">NBRC 12016</strain>
    </source>
</reference>
<feature type="transmembrane region" description="Helical" evidence="7">
    <location>
        <begin position="786"/>
        <end position="803"/>
    </location>
</feature>
<evidence type="ECO:0000313" key="10">
    <source>
        <dbReference type="Proteomes" id="UP000007969"/>
    </source>
</evidence>
<dbReference type="Gene3D" id="3.40.1110.10">
    <property type="entry name" value="Calcium-transporting ATPase, cytoplasmic domain N"/>
    <property type="match status" value="1"/>
</dbReference>
<comment type="subcellular location">
    <subcellularLocation>
        <location evidence="1">Cell membrane</location>
        <topology evidence="1">Multi-pass membrane protein</topology>
    </subcellularLocation>
</comment>
<dbReference type="InterPro" id="IPR008250">
    <property type="entry name" value="ATPase_P-typ_transduc_dom_A_sf"/>
</dbReference>
<proteinExistence type="inferred from homology"/>
<feature type="domain" description="Cation-transporting P-type ATPase N-terminal" evidence="8">
    <location>
        <begin position="9"/>
        <end position="83"/>
    </location>
</feature>
<dbReference type="GO" id="GO:0005886">
    <property type="term" value="C:plasma membrane"/>
    <property type="evidence" value="ECO:0007669"/>
    <property type="project" value="UniProtKB-SubCell"/>
</dbReference>
<keyword evidence="5 7" id="KW-1133">Transmembrane helix</keyword>
<keyword evidence="6 7" id="KW-0472">Membrane</keyword>
<feature type="transmembrane region" description="Helical" evidence="7">
    <location>
        <begin position="754"/>
        <end position="774"/>
    </location>
</feature>
<feature type="transmembrane region" description="Helical" evidence="7">
    <location>
        <begin position="54"/>
        <end position="78"/>
    </location>
</feature>
<dbReference type="PANTHER" id="PTHR43294:SF21">
    <property type="entry name" value="CATION TRANSPORTING ATPASE"/>
    <property type="match status" value="1"/>
</dbReference>
<dbReference type="Gene3D" id="3.40.50.1000">
    <property type="entry name" value="HAD superfamily/HAD-like"/>
    <property type="match status" value="1"/>
</dbReference>
<feature type="transmembrane region" description="Helical" evidence="7">
    <location>
        <begin position="84"/>
        <end position="103"/>
    </location>
</feature>
<dbReference type="GO" id="GO:0036376">
    <property type="term" value="P:sodium ion export across plasma membrane"/>
    <property type="evidence" value="ECO:0007669"/>
    <property type="project" value="TreeGrafter"/>
</dbReference>